<dbReference type="EMBL" id="CM000765">
    <property type="protein sequence ID" value="OQU82365.1"/>
    <property type="molecule type" value="Genomic_DNA"/>
</dbReference>
<keyword evidence="1" id="KW-0472">Membrane</keyword>
<dbReference type="Gramene" id="OQU82365">
    <property type="protein sequence ID" value="OQU82365"/>
    <property type="gene ID" value="SORBI_3006G219950"/>
</dbReference>
<dbReference type="PANTHER" id="PTHR33530">
    <property type="entry name" value="OS01G0147100 PROTEIN"/>
    <property type="match status" value="1"/>
</dbReference>
<feature type="transmembrane region" description="Helical" evidence="1">
    <location>
        <begin position="62"/>
        <end position="85"/>
    </location>
</feature>
<organism evidence="2 3">
    <name type="scientific">Sorghum bicolor</name>
    <name type="common">Sorghum</name>
    <name type="synonym">Sorghum vulgare</name>
    <dbReference type="NCBI Taxonomy" id="4558"/>
    <lineage>
        <taxon>Eukaryota</taxon>
        <taxon>Viridiplantae</taxon>
        <taxon>Streptophyta</taxon>
        <taxon>Embryophyta</taxon>
        <taxon>Tracheophyta</taxon>
        <taxon>Spermatophyta</taxon>
        <taxon>Magnoliopsida</taxon>
        <taxon>Liliopsida</taxon>
        <taxon>Poales</taxon>
        <taxon>Poaceae</taxon>
        <taxon>PACMAD clade</taxon>
        <taxon>Panicoideae</taxon>
        <taxon>Andropogonodae</taxon>
        <taxon>Andropogoneae</taxon>
        <taxon>Sorghinae</taxon>
        <taxon>Sorghum</taxon>
    </lineage>
</organism>
<accession>A0A1Z5RG09</accession>
<protein>
    <submittedName>
        <fullName evidence="2">Uncharacterized protein</fullName>
    </submittedName>
</protein>
<dbReference type="OMA" id="CNRRPLA"/>
<dbReference type="Pfam" id="PF12442">
    <property type="entry name" value="DUF3681"/>
    <property type="match status" value="1"/>
</dbReference>
<evidence type="ECO:0000313" key="2">
    <source>
        <dbReference type="EMBL" id="OQU82365.1"/>
    </source>
</evidence>
<keyword evidence="3" id="KW-1185">Reference proteome</keyword>
<evidence type="ECO:0000256" key="1">
    <source>
        <dbReference type="SAM" id="Phobius"/>
    </source>
</evidence>
<proteinExistence type="predicted"/>
<sequence length="127" mass="14139">MDVLSKMTRAISDALQDPEKLPAALILCGVLEAAAVLSLVFFRVPRAAFVHHGEKAFSYVYYAALIAIVVFGLAEAAVGFWVSGLRRPCWPASRRKGRHGVFYPATDNRCRSRRFFFCRPEVAAAYI</sequence>
<reference evidence="2 3" key="1">
    <citation type="journal article" date="2009" name="Nature">
        <title>The Sorghum bicolor genome and the diversification of grasses.</title>
        <authorList>
            <person name="Paterson A.H."/>
            <person name="Bowers J.E."/>
            <person name="Bruggmann R."/>
            <person name="Dubchak I."/>
            <person name="Grimwood J."/>
            <person name="Gundlach H."/>
            <person name="Haberer G."/>
            <person name="Hellsten U."/>
            <person name="Mitros T."/>
            <person name="Poliakov A."/>
            <person name="Schmutz J."/>
            <person name="Spannagl M."/>
            <person name="Tang H."/>
            <person name="Wang X."/>
            <person name="Wicker T."/>
            <person name="Bharti A.K."/>
            <person name="Chapman J."/>
            <person name="Feltus F.A."/>
            <person name="Gowik U."/>
            <person name="Grigoriev I.V."/>
            <person name="Lyons E."/>
            <person name="Maher C.A."/>
            <person name="Martis M."/>
            <person name="Narechania A."/>
            <person name="Otillar R.P."/>
            <person name="Penning B.W."/>
            <person name="Salamov A.A."/>
            <person name="Wang Y."/>
            <person name="Zhang L."/>
            <person name="Carpita N.C."/>
            <person name="Freeling M."/>
            <person name="Gingle A.R."/>
            <person name="Hash C.T."/>
            <person name="Keller B."/>
            <person name="Klein P."/>
            <person name="Kresovich S."/>
            <person name="McCann M.C."/>
            <person name="Ming R."/>
            <person name="Peterson D.G."/>
            <person name="Mehboob-ur-Rahman"/>
            <person name="Ware D."/>
            <person name="Westhoff P."/>
            <person name="Mayer K.F."/>
            <person name="Messing J."/>
            <person name="Rokhsar D.S."/>
        </authorList>
    </citation>
    <scope>NUCLEOTIDE SEQUENCE [LARGE SCALE GENOMIC DNA]</scope>
    <source>
        <strain evidence="3">cv. BTx623</strain>
    </source>
</reference>
<dbReference type="PANTHER" id="PTHR33530:SF22">
    <property type="match status" value="1"/>
</dbReference>
<feature type="transmembrane region" description="Helical" evidence="1">
    <location>
        <begin position="21"/>
        <end position="42"/>
    </location>
</feature>
<keyword evidence="1" id="KW-0812">Transmembrane</keyword>
<evidence type="ECO:0000313" key="3">
    <source>
        <dbReference type="Proteomes" id="UP000000768"/>
    </source>
</evidence>
<dbReference type="Proteomes" id="UP000000768">
    <property type="component" value="Chromosome 6"/>
</dbReference>
<keyword evidence="1" id="KW-1133">Transmembrane helix</keyword>
<dbReference type="eggNOG" id="ENOG502R7UE">
    <property type="taxonomic scope" value="Eukaryota"/>
</dbReference>
<dbReference type="AlphaFoldDB" id="A0A1Z5RG09"/>
<gene>
    <name evidence="2" type="ORF">SORBI_3006G219950</name>
</gene>
<name>A0A1Z5RG09_SORBI</name>
<dbReference type="InterPro" id="IPR022149">
    <property type="entry name" value="DUF3681"/>
</dbReference>
<reference evidence="3" key="2">
    <citation type="journal article" date="2018" name="Plant J.">
        <title>The Sorghum bicolor reference genome: improved assembly, gene annotations, a transcriptome atlas, and signatures of genome organization.</title>
        <authorList>
            <person name="McCormick R.F."/>
            <person name="Truong S.K."/>
            <person name="Sreedasyam A."/>
            <person name="Jenkins J."/>
            <person name="Shu S."/>
            <person name="Sims D."/>
            <person name="Kennedy M."/>
            <person name="Amirebrahimi M."/>
            <person name="Weers B.D."/>
            <person name="McKinley B."/>
            <person name="Mattison A."/>
            <person name="Morishige D.T."/>
            <person name="Grimwood J."/>
            <person name="Schmutz J."/>
            <person name="Mullet J.E."/>
        </authorList>
    </citation>
    <scope>NUCLEOTIDE SEQUENCE [LARGE SCALE GENOMIC DNA]</scope>
    <source>
        <strain evidence="3">cv. BTx623</strain>
    </source>
</reference>
<dbReference type="InParanoid" id="A0A1Z5RG09"/>